<proteinExistence type="predicted"/>
<dbReference type="RefSeq" id="WP_326563910.1">
    <property type="nucleotide sequence ID" value="NZ_CP109071.1"/>
</dbReference>
<dbReference type="SUPFAM" id="SSF51679">
    <property type="entry name" value="Bacterial luciferase-like"/>
    <property type="match status" value="1"/>
</dbReference>
<evidence type="ECO:0000259" key="4">
    <source>
        <dbReference type="Pfam" id="PF01814"/>
    </source>
</evidence>
<sequence length="546" mass="57695">MSDYGHPLTFGAFLTPGNAEPGRVVGLAMLAEQVGFDLVTFQDHPYQPAFLDTWTLMSFVAARTGSVRLAANVTNLPLRPPAVLARSVASLDLLSGGRVELGLGAGAFWEAIEAMGGRRLSPGQGVRALAEAIDVIRQVWDVDARGGVRVDGEFHRVVGAKRGPAPAHDVGIWLGAYKPRMLALTGQRADGWLPSLSYLQPGDLDRGNTIIDDAARQAGRDPADVRRLLNITGRFAAVGRGPLDGPAEQWAEELADLALSDGISTFVLGSDDPEDLRRFAAEVAPAVRELVAGERAADTVPGGTGGARTATGGTPGRAGGTPGGASAGVPASATAGSPGGSGRLAGAGAFAVVPTPDDGVRRSAIRVWDETTRPTGPAPDPARTYTPHDQAGAQHLVDVHDGLRAELTRLYDLVEQVGAGLVDAGTARSHINTMTIRQNKWTLGTYCESYCRAVTTHHTLEDRGIFPHLRHGDARLAPVLDRLEQEHHAIHDVLERVDRALVAFVSVSDGMAELRAAVDLLSDTLLSHLAYEERELVEPIARLGLN</sequence>
<feature type="compositionally biased region" description="Low complexity" evidence="2">
    <location>
        <begin position="327"/>
        <end position="336"/>
    </location>
</feature>
<evidence type="ECO:0000256" key="1">
    <source>
        <dbReference type="ARBA" id="ARBA00023002"/>
    </source>
</evidence>
<dbReference type="PANTHER" id="PTHR43244:SF1">
    <property type="entry name" value="5,10-METHYLENETETRAHYDROMETHANOPTERIN REDUCTASE"/>
    <property type="match status" value="1"/>
</dbReference>
<dbReference type="Proteomes" id="UP001334804">
    <property type="component" value="Chromosome"/>
</dbReference>
<protein>
    <submittedName>
        <fullName evidence="5">LLM class flavin-dependent oxidoreductase</fullName>
    </submittedName>
</protein>
<feature type="compositionally biased region" description="Gly residues" evidence="2">
    <location>
        <begin position="313"/>
        <end position="326"/>
    </location>
</feature>
<dbReference type="InterPro" id="IPR050564">
    <property type="entry name" value="F420-G6PD/mer"/>
</dbReference>
<gene>
    <name evidence="5" type="ORF">OIE14_27880</name>
</gene>
<feature type="domain" description="Hemerythrin-like" evidence="4">
    <location>
        <begin position="394"/>
        <end position="537"/>
    </location>
</feature>
<evidence type="ECO:0000313" key="5">
    <source>
        <dbReference type="EMBL" id="WSA31898.1"/>
    </source>
</evidence>
<keyword evidence="6" id="KW-1185">Reference proteome</keyword>
<accession>A0ABZ1EAQ6</accession>
<feature type="region of interest" description="Disordered" evidence="2">
    <location>
        <begin position="294"/>
        <end position="340"/>
    </location>
</feature>
<dbReference type="Gene3D" id="3.20.20.30">
    <property type="entry name" value="Luciferase-like domain"/>
    <property type="match status" value="1"/>
</dbReference>
<dbReference type="InterPro" id="IPR012312">
    <property type="entry name" value="Hemerythrin-like"/>
</dbReference>
<dbReference type="CDD" id="cd12108">
    <property type="entry name" value="Hr-like"/>
    <property type="match status" value="1"/>
</dbReference>
<evidence type="ECO:0000313" key="6">
    <source>
        <dbReference type="Proteomes" id="UP001334804"/>
    </source>
</evidence>
<keyword evidence="1" id="KW-0560">Oxidoreductase</keyword>
<dbReference type="InterPro" id="IPR011251">
    <property type="entry name" value="Luciferase-like_dom"/>
</dbReference>
<dbReference type="PANTHER" id="PTHR43244">
    <property type="match status" value="1"/>
</dbReference>
<evidence type="ECO:0000256" key="2">
    <source>
        <dbReference type="SAM" id="MobiDB-lite"/>
    </source>
</evidence>
<reference evidence="5 6" key="1">
    <citation type="submission" date="2022-10" db="EMBL/GenBank/DDBJ databases">
        <title>The complete genomes of actinobacterial strains from the NBC collection.</title>
        <authorList>
            <person name="Joergensen T.S."/>
            <person name="Alvarez Arevalo M."/>
            <person name="Sterndorff E.B."/>
            <person name="Faurdal D."/>
            <person name="Vuksanovic O."/>
            <person name="Mourched A.-S."/>
            <person name="Charusanti P."/>
            <person name="Shaw S."/>
            <person name="Blin K."/>
            <person name="Weber T."/>
        </authorList>
    </citation>
    <scope>NUCLEOTIDE SEQUENCE [LARGE SCALE GENOMIC DNA]</scope>
    <source>
        <strain evidence="5 6">NBC 01809</strain>
    </source>
</reference>
<organism evidence="5 6">
    <name type="scientific">Micromonospora peucetia</name>
    <dbReference type="NCBI Taxonomy" id="47871"/>
    <lineage>
        <taxon>Bacteria</taxon>
        <taxon>Bacillati</taxon>
        <taxon>Actinomycetota</taxon>
        <taxon>Actinomycetes</taxon>
        <taxon>Micromonosporales</taxon>
        <taxon>Micromonosporaceae</taxon>
        <taxon>Micromonospora</taxon>
    </lineage>
</organism>
<dbReference type="Pfam" id="PF01814">
    <property type="entry name" value="Hemerythrin"/>
    <property type="match status" value="1"/>
</dbReference>
<dbReference type="Pfam" id="PF00296">
    <property type="entry name" value="Bac_luciferase"/>
    <property type="match status" value="1"/>
</dbReference>
<name>A0ABZ1EAQ6_9ACTN</name>
<dbReference type="CDD" id="cd01097">
    <property type="entry name" value="Tetrahydromethanopterin_reductase"/>
    <property type="match status" value="1"/>
</dbReference>
<dbReference type="InterPro" id="IPR036661">
    <property type="entry name" value="Luciferase-like_sf"/>
</dbReference>
<evidence type="ECO:0000259" key="3">
    <source>
        <dbReference type="Pfam" id="PF00296"/>
    </source>
</evidence>
<feature type="domain" description="Luciferase-like" evidence="3">
    <location>
        <begin position="14"/>
        <end position="231"/>
    </location>
</feature>
<dbReference type="EMBL" id="CP109071">
    <property type="protein sequence ID" value="WSA31898.1"/>
    <property type="molecule type" value="Genomic_DNA"/>
</dbReference>
<dbReference type="Gene3D" id="1.20.120.520">
    <property type="entry name" value="nmb1532 protein domain like"/>
    <property type="match status" value="1"/>
</dbReference>